<feature type="domain" description="Translocase of chloroplast 159/132 membrane anchor" evidence="19">
    <location>
        <begin position="593"/>
        <end position="728"/>
    </location>
</feature>
<evidence type="ECO:0000256" key="6">
    <source>
        <dbReference type="ARBA" id="ARBA00022723"/>
    </source>
</evidence>
<keyword evidence="10" id="KW-0460">Magnesium</keyword>
<evidence type="ECO:0000256" key="3">
    <source>
        <dbReference type="ARBA" id="ARBA00022528"/>
    </source>
</evidence>
<keyword evidence="7" id="KW-0547">Nucleotide-binding</keyword>
<dbReference type="InterPro" id="IPR024283">
    <property type="entry name" value="TOC159_MAD"/>
</dbReference>
<keyword evidence="9" id="KW-1002">Plastid outer membrane</keyword>
<feature type="domain" description="AIG1-type G" evidence="18">
    <location>
        <begin position="334"/>
        <end position="383"/>
    </location>
</feature>
<dbReference type="GO" id="GO:0009707">
    <property type="term" value="C:chloroplast outer membrane"/>
    <property type="evidence" value="ECO:0000318"/>
    <property type="project" value="GO_Central"/>
</dbReference>
<keyword evidence="4" id="KW-0934">Plastid</keyword>
<evidence type="ECO:0000256" key="1">
    <source>
        <dbReference type="ARBA" id="ARBA00001946"/>
    </source>
</evidence>
<protein>
    <submittedName>
        <fullName evidence="20">Uncharacterized protein</fullName>
    </submittedName>
</protein>
<dbReference type="PANTHER" id="PTHR10903">
    <property type="entry name" value="GTPASE, IMAP FAMILY MEMBER-RELATED"/>
    <property type="match status" value="1"/>
</dbReference>
<evidence type="ECO:0000256" key="2">
    <source>
        <dbReference type="ARBA" id="ARBA00022448"/>
    </source>
</evidence>
<comment type="subcellular location">
    <subcellularLocation>
        <location evidence="15">Plastid</location>
        <location evidence="15">Chloroplast outer membrane</location>
        <topology evidence="15">Single-pass membrane protein</topology>
    </subcellularLocation>
</comment>
<evidence type="ECO:0000256" key="14">
    <source>
        <dbReference type="ARBA" id="ARBA00023136"/>
    </source>
</evidence>
<evidence type="ECO:0000256" key="5">
    <source>
        <dbReference type="ARBA" id="ARBA00022692"/>
    </source>
</evidence>
<evidence type="ECO:0000256" key="12">
    <source>
        <dbReference type="ARBA" id="ARBA00022989"/>
    </source>
</evidence>
<keyword evidence="11" id="KW-0653">Protein transport</keyword>
<keyword evidence="21" id="KW-1185">Reference proteome</keyword>
<keyword evidence="5" id="KW-0812">Transmembrane</keyword>
<dbReference type="Gramene" id="Solyc11g043010.1.1">
    <property type="protein sequence ID" value="Solyc11g043010.1.1"/>
    <property type="gene ID" value="Solyc11g043010.1"/>
</dbReference>
<feature type="compositionally biased region" description="Polar residues" evidence="17">
    <location>
        <begin position="153"/>
        <end position="162"/>
    </location>
</feature>
<dbReference type="InterPro" id="IPR006703">
    <property type="entry name" value="G_AIG1"/>
</dbReference>
<dbReference type="Proteomes" id="UP000004994">
    <property type="component" value="Chromosome 11"/>
</dbReference>
<evidence type="ECO:0000256" key="4">
    <source>
        <dbReference type="ARBA" id="ARBA00022640"/>
    </source>
</evidence>
<dbReference type="InterPro" id="IPR027417">
    <property type="entry name" value="P-loop_NTPase"/>
</dbReference>
<dbReference type="STRING" id="4081.K4D868"/>
<accession>K4D868</accession>
<evidence type="ECO:0000313" key="21">
    <source>
        <dbReference type="Proteomes" id="UP000004994"/>
    </source>
</evidence>
<dbReference type="GO" id="GO:0045036">
    <property type="term" value="P:protein targeting to chloroplast"/>
    <property type="evidence" value="ECO:0000318"/>
    <property type="project" value="GO_Central"/>
</dbReference>
<dbReference type="SUPFAM" id="SSF52540">
    <property type="entry name" value="P-loop containing nucleoside triphosphate hydrolases"/>
    <property type="match status" value="1"/>
</dbReference>
<evidence type="ECO:0000256" key="11">
    <source>
        <dbReference type="ARBA" id="ARBA00022927"/>
    </source>
</evidence>
<evidence type="ECO:0000256" key="9">
    <source>
        <dbReference type="ARBA" id="ARBA00022805"/>
    </source>
</evidence>
<keyword evidence="2" id="KW-0813">Transport</keyword>
<dbReference type="Pfam" id="PF11886">
    <property type="entry name" value="TOC159_MAD"/>
    <property type="match status" value="1"/>
</dbReference>
<dbReference type="GO" id="GO:0003924">
    <property type="term" value="F:GTPase activity"/>
    <property type="evidence" value="ECO:0000318"/>
    <property type="project" value="GO_Central"/>
</dbReference>
<keyword evidence="8" id="KW-0378">Hydrolase</keyword>
<dbReference type="PaxDb" id="4081-Solyc11g043010.1.1"/>
<keyword evidence="12" id="KW-1133">Transmembrane helix</keyword>
<reference evidence="20" key="1">
    <citation type="journal article" date="2012" name="Nature">
        <title>The tomato genome sequence provides insights into fleshy fruit evolution.</title>
        <authorList>
            <consortium name="Tomato Genome Consortium"/>
        </authorList>
    </citation>
    <scope>NUCLEOTIDE SEQUENCE [LARGE SCALE GENOMIC DNA]</scope>
    <source>
        <strain evidence="20">cv. Heinz 1706</strain>
    </source>
</reference>
<dbReference type="Gene3D" id="3.40.50.300">
    <property type="entry name" value="P-loop containing nucleotide triphosphate hydrolases"/>
    <property type="match status" value="2"/>
</dbReference>
<evidence type="ECO:0000256" key="13">
    <source>
        <dbReference type="ARBA" id="ARBA00023134"/>
    </source>
</evidence>
<dbReference type="PhylomeDB" id="K4D868"/>
<dbReference type="GO" id="GO:0005525">
    <property type="term" value="F:GTP binding"/>
    <property type="evidence" value="ECO:0007669"/>
    <property type="project" value="UniProtKB-KW"/>
</dbReference>
<evidence type="ECO:0000256" key="16">
    <source>
        <dbReference type="ARBA" id="ARBA00023775"/>
    </source>
</evidence>
<keyword evidence="13" id="KW-0342">GTP-binding</keyword>
<dbReference type="InterPro" id="IPR045058">
    <property type="entry name" value="GIMA/IAN/Toc"/>
</dbReference>
<evidence type="ECO:0000256" key="7">
    <source>
        <dbReference type="ARBA" id="ARBA00022741"/>
    </source>
</evidence>
<organism evidence="20">
    <name type="scientific">Solanum lycopersicum</name>
    <name type="common">Tomato</name>
    <name type="synonym">Lycopersicon esculentum</name>
    <dbReference type="NCBI Taxonomy" id="4081"/>
    <lineage>
        <taxon>Eukaryota</taxon>
        <taxon>Viridiplantae</taxon>
        <taxon>Streptophyta</taxon>
        <taxon>Embryophyta</taxon>
        <taxon>Tracheophyta</taxon>
        <taxon>Spermatophyta</taxon>
        <taxon>Magnoliopsida</taxon>
        <taxon>eudicotyledons</taxon>
        <taxon>Gunneridae</taxon>
        <taxon>Pentapetalae</taxon>
        <taxon>asterids</taxon>
        <taxon>lamiids</taxon>
        <taxon>Solanales</taxon>
        <taxon>Solanaceae</taxon>
        <taxon>Solanoideae</taxon>
        <taxon>Solaneae</taxon>
        <taxon>Solanum</taxon>
        <taxon>Solanum subgen. Lycopersicon</taxon>
    </lineage>
</organism>
<reference evidence="20" key="2">
    <citation type="submission" date="2015-06" db="UniProtKB">
        <authorList>
            <consortium name="EnsemblPlants"/>
        </authorList>
    </citation>
    <scope>IDENTIFICATION</scope>
    <source>
        <strain evidence="20">cv. Heinz 1706</strain>
    </source>
</reference>
<proteinExistence type="inferred from homology"/>
<dbReference type="GO" id="GO:0046872">
    <property type="term" value="F:metal ion binding"/>
    <property type="evidence" value="ECO:0007669"/>
    <property type="project" value="UniProtKB-KW"/>
</dbReference>
<evidence type="ECO:0000256" key="8">
    <source>
        <dbReference type="ARBA" id="ARBA00022801"/>
    </source>
</evidence>
<evidence type="ECO:0000259" key="19">
    <source>
        <dbReference type="Pfam" id="PF11886"/>
    </source>
</evidence>
<dbReference type="PANTHER" id="PTHR10903:SF183">
    <property type="entry name" value="PROTEIN TRANSLOCASE"/>
    <property type="match status" value="1"/>
</dbReference>
<evidence type="ECO:0000313" key="20">
    <source>
        <dbReference type="EnsemblPlants" id="Solyc11g043010.1.1"/>
    </source>
</evidence>
<dbReference type="AlphaFoldDB" id="K4D868"/>
<dbReference type="EnsemblPlants" id="Solyc11g043010.1.1">
    <property type="protein sequence ID" value="Solyc11g043010.1.1"/>
    <property type="gene ID" value="Solyc11g043010.1"/>
</dbReference>
<dbReference type="GO" id="GO:0045037">
    <property type="term" value="P:protein import into chloroplast stroma"/>
    <property type="evidence" value="ECO:0000318"/>
    <property type="project" value="GO_Central"/>
</dbReference>
<evidence type="ECO:0000256" key="15">
    <source>
        <dbReference type="ARBA" id="ARBA00023766"/>
    </source>
</evidence>
<keyword evidence="14" id="KW-0472">Membrane</keyword>
<dbReference type="HOGENOM" id="CLU_003856_0_2_1"/>
<dbReference type="eggNOG" id="ENOG502QR60">
    <property type="taxonomic scope" value="Eukaryota"/>
</dbReference>
<keyword evidence="6" id="KW-0479">Metal-binding</keyword>
<sequence length="728" mass="81300">MELVNLKYKVQEYTEERKDVLNCDATDLQYLKEESPDVALLKSNDKVRDYAEEQKDTIDHQVLTRKDLPAVRLGNLIDEVQLFMEQQKDDLTCDATDDQILNDKESPAVGLAISNDKVDDQKDASVFCTSASENRTVNLSRETVTAEDENWKSSEGSVSKNNGKVGVNTAEFVSNQSKMFTGVRETEAGSARNLVSSSGSSMTRIPPPAQPVGLGRAAPLLEPSPQVVQQAWVHEAASSVQNQLVEEPTNGESEEYDEIREKLQMIRVKFLRLAHKVGQNPHNVVVAQVLYRLGLDEQMRGRNGSRVAAFSFDRPSAMAEQLEAAGQEALDFSCTIMVLGKTGVGKSATINSIFGEAKFGSDAFQIGKKKVQDVVGTVQGIKVRETSSDIVLYLDRLDMQSRDYGDLTLLRTITEVLGSSIWFNTIVVLTQAASAPPEISNAIWQAAGDVCLMNPVFLVENHSKCRTNRVEQRVLPNGQVWKPHLLLLSFASKILAETSTLLELRDSPPDESEYDQLPAFKPLTKVQLAKLSQEQKKTYNDELEYREKLFMKKQLKEERKRRRMMKKMHAATKDLPMDTNETVEEETGSAASVRVPMLDFALPASFDSDNPTHRYRYLDSSNQCLVRPVLEPNGWDDNVGYEGMNVERLFVIKDKIPLSFSSQLSTDKKDGNLQMEISVGKDLAYTLRSETRFSNYRKNKATAGLSVTLLGDVMTSGVKVEDKLIVNK</sequence>
<evidence type="ECO:0000256" key="10">
    <source>
        <dbReference type="ARBA" id="ARBA00022842"/>
    </source>
</evidence>
<dbReference type="OMA" id="WDELSCA"/>
<feature type="region of interest" description="Disordered" evidence="17">
    <location>
        <begin position="142"/>
        <end position="162"/>
    </location>
</feature>
<comment type="similarity">
    <text evidence="16">Belongs to the TRAFAC class TrmE-Era-EngA-EngB-Septin-like GTPase superfamily. AIG1/Toc34/Toc159-like paraseptin GTPase family. TOC159 subfamily.</text>
</comment>
<evidence type="ECO:0000256" key="17">
    <source>
        <dbReference type="SAM" id="MobiDB-lite"/>
    </source>
</evidence>
<dbReference type="InParanoid" id="K4D868"/>
<comment type="cofactor">
    <cofactor evidence="1">
        <name>Mg(2+)</name>
        <dbReference type="ChEBI" id="CHEBI:18420"/>
    </cofactor>
</comment>
<keyword evidence="3" id="KW-0150">Chloroplast</keyword>
<evidence type="ECO:0000259" key="18">
    <source>
        <dbReference type="Pfam" id="PF04548"/>
    </source>
</evidence>
<name>K4D868_SOLLC</name>
<dbReference type="Pfam" id="PF04548">
    <property type="entry name" value="AIG1"/>
    <property type="match status" value="1"/>
</dbReference>